<proteinExistence type="predicted"/>
<dbReference type="EMBL" id="CP034413">
    <property type="protein sequence ID" value="QCI60654.1"/>
    <property type="molecule type" value="Genomic_DNA"/>
</dbReference>
<evidence type="ECO:0000313" key="3">
    <source>
        <dbReference type="Proteomes" id="UP000298642"/>
    </source>
</evidence>
<dbReference type="AlphaFoldDB" id="A0A4D7AM67"/>
<reference evidence="3" key="1">
    <citation type="submission" date="2018-12" db="EMBL/GenBank/DDBJ databases">
        <title>Dusodibacter welbiota gen. nov., sp. nov., isolated from human faeces and emended description of the Oscillibacter genus.</title>
        <authorList>
            <person name="Le Roy T."/>
            <person name="Van der Smissen P."/>
            <person name="Delzenne N."/>
            <person name="Muccioli G."/>
            <person name="Collet J.F."/>
            <person name="Cani P.D."/>
        </authorList>
    </citation>
    <scope>NUCLEOTIDE SEQUENCE [LARGE SCALE GENOMIC DNA]</scope>
    <source>
        <strain evidence="3">J115</strain>
    </source>
</reference>
<dbReference type="Proteomes" id="UP000298642">
    <property type="component" value="Chromosome"/>
</dbReference>
<accession>A0A4D7AM67</accession>
<feature type="compositionally biased region" description="Basic and acidic residues" evidence="1">
    <location>
        <begin position="7"/>
        <end position="17"/>
    </location>
</feature>
<organism evidence="2 3">
    <name type="scientific">Dysosmobacter welbionis</name>
    <dbReference type="NCBI Taxonomy" id="2093857"/>
    <lineage>
        <taxon>Bacteria</taxon>
        <taxon>Bacillati</taxon>
        <taxon>Bacillota</taxon>
        <taxon>Clostridia</taxon>
        <taxon>Eubacteriales</taxon>
        <taxon>Oscillospiraceae</taxon>
        <taxon>Dysosmobacter</taxon>
    </lineage>
</organism>
<evidence type="ECO:0000256" key="1">
    <source>
        <dbReference type="SAM" id="MobiDB-lite"/>
    </source>
</evidence>
<name>A0A4D7AM67_9FIRM</name>
<keyword evidence="3" id="KW-1185">Reference proteome</keyword>
<sequence>MPRAKKAAGEPEAEKRTGAGAKYATAEELQEKLDAYFAECEERGDVPEEFSLGVYLGVSLMTLDNWYNGRRCEYLQETIQMAYMRMSAAAVQMAYRNPKAPMPIFALKQKRYGGYQDKVEANAEVKVSVQMGKNMEASDFA</sequence>
<feature type="region of interest" description="Disordered" evidence="1">
    <location>
        <begin position="1"/>
        <end position="21"/>
    </location>
</feature>
<dbReference type="KEGG" id="obj:EIO64_16780"/>
<evidence type="ECO:0000313" key="2">
    <source>
        <dbReference type="EMBL" id="QCI60654.1"/>
    </source>
</evidence>
<dbReference type="RefSeq" id="WP_136891676.1">
    <property type="nucleotide sequence ID" value="NZ_CP034413.3"/>
</dbReference>
<gene>
    <name evidence="2" type="ORF">EIO64_16780</name>
</gene>
<protein>
    <submittedName>
        <fullName evidence="2">DNA-packaging protein</fullName>
    </submittedName>
</protein>